<dbReference type="EMBL" id="MCFL01000005">
    <property type="protein sequence ID" value="ORZ39396.1"/>
    <property type="molecule type" value="Genomic_DNA"/>
</dbReference>
<evidence type="ECO:0000313" key="1">
    <source>
        <dbReference type="EMBL" id="ORZ39396.1"/>
    </source>
</evidence>
<gene>
    <name evidence="1" type="ORF">BCR44DRAFT_1426457</name>
</gene>
<evidence type="ECO:0000313" key="2">
    <source>
        <dbReference type="Proteomes" id="UP000193411"/>
    </source>
</evidence>
<keyword evidence="2" id="KW-1185">Reference proteome</keyword>
<dbReference type="Proteomes" id="UP000193411">
    <property type="component" value="Unassembled WGS sequence"/>
</dbReference>
<reference evidence="1 2" key="1">
    <citation type="submission" date="2016-07" db="EMBL/GenBank/DDBJ databases">
        <title>Pervasive Adenine N6-methylation of Active Genes in Fungi.</title>
        <authorList>
            <consortium name="DOE Joint Genome Institute"/>
            <person name="Mondo S.J."/>
            <person name="Dannebaum R.O."/>
            <person name="Kuo R.C."/>
            <person name="Labutti K."/>
            <person name="Haridas S."/>
            <person name="Kuo A."/>
            <person name="Salamov A."/>
            <person name="Ahrendt S.R."/>
            <person name="Lipzen A."/>
            <person name="Sullivan W."/>
            <person name="Andreopoulos W.B."/>
            <person name="Clum A."/>
            <person name="Lindquist E."/>
            <person name="Daum C."/>
            <person name="Ramamoorthy G.K."/>
            <person name="Gryganskyi A."/>
            <person name="Culley D."/>
            <person name="Magnuson J.K."/>
            <person name="James T.Y."/>
            <person name="O'Malley M.A."/>
            <person name="Stajich J.E."/>
            <person name="Spatafora J.W."/>
            <person name="Visel A."/>
            <person name="Grigoriev I.V."/>
        </authorList>
    </citation>
    <scope>NUCLEOTIDE SEQUENCE [LARGE SCALE GENOMIC DNA]</scope>
    <source>
        <strain evidence="1 2">PL171</strain>
    </source>
</reference>
<dbReference type="AlphaFoldDB" id="A0A1Y2HXR7"/>
<name>A0A1Y2HXR7_9FUNG</name>
<protein>
    <submittedName>
        <fullName evidence="1">Uncharacterized protein</fullName>
    </submittedName>
</protein>
<organism evidence="1 2">
    <name type="scientific">Catenaria anguillulae PL171</name>
    <dbReference type="NCBI Taxonomy" id="765915"/>
    <lineage>
        <taxon>Eukaryota</taxon>
        <taxon>Fungi</taxon>
        <taxon>Fungi incertae sedis</taxon>
        <taxon>Blastocladiomycota</taxon>
        <taxon>Blastocladiomycetes</taxon>
        <taxon>Blastocladiales</taxon>
        <taxon>Catenariaceae</taxon>
        <taxon>Catenaria</taxon>
    </lineage>
</organism>
<sequence length="79" mass="8419">MTCPDCGSMRKGAPSGICHWNEDRTSPELATVMVCCAIWLTEHSPKSTTSGNSSLVWGKGAMMGRTNEPSEVVTLSTSL</sequence>
<comment type="caution">
    <text evidence="1">The sequence shown here is derived from an EMBL/GenBank/DDBJ whole genome shotgun (WGS) entry which is preliminary data.</text>
</comment>
<accession>A0A1Y2HXR7</accession>
<proteinExistence type="predicted"/>